<feature type="region of interest" description="Disordered" evidence="1">
    <location>
        <begin position="73"/>
        <end position="213"/>
    </location>
</feature>
<feature type="region of interest" description="Disordered" evidence="1">
    <location>
        <begin position="1"/>
        <end position="44"/>
    </location>
</feature>
<feature type="compositionally biased region" description="Basic and acidic residues" evidence="1">
    <location>
        <begin position="423"/>
        <end position="436"/>
    </location>
</feature>
<feature type="region of interest" description="Disordered" evidence="1">
    <location>
        <begin position="423"/>
        <end position="452"/>
    </location>
</feature>
<accession>A0A165T6M4</accession>
<organism evidence="2 3">
    <name type="scientific">Neolentinus lepideus HHB14362 ss-1</name>
    <dbReference type="NCBI Taxonomy" id="1314782"/>
    <lineage>
        <taxon>Eukaryota</taxon>
        <taxon>Fungi</taxon>
        <taxon>Dikarya</taxon>
        <taxon>Basidiomycota</taxon>
        <taxon>Agaricomycotina</taxon>
        <taxon>Agaricomycetes</taxon>
        <taxon>Gloeophyllales</taxon>
        <taxon>Gloeophyllaceae</taxon>
        <taxon>Neolentinus</taxon>
    </lineage>
</organism>
<feature type="compositionally biased region" description="Basic and acidic residues" evidence="1">
    <location>
        <begin position="1049"/>
        <end position="1071"/>
    </location>
</feature>
<feature type="compositionally biased region" description="Low complexity" evidence="1">
    <location>
        <begin position="785"/>
        <end position="798"/>
    </location>
</feature>
<feature type="compositionally biased region" description="Basic and acidic residues" evidence="1">
    <location>
        <begin position="101"/>
        <end position="113"/>
    </location>
</feature>
<evidence type="ECO:0000313" key="3">
    <source>
        <dbReference type="Proteomes" id="UP000076761"/>
    </source>
</evidence>
<dbReference type="EMBL" id="KV425567">
    <property type="protein sequence ID" value="KZT26216.1"/>
    <property type="molecule type" value="Genomic_DNA"/>
</dbReference>
<dbReference type="AlphaFoldDB" id="A0A165T6M4"/>
<dbReference type="InParanoid" id="A0A165T6M4"/>
<dbReference type="STRING" id="1314782.A0A165T6M4"/>
<evidence type="ECO:0000256" key="1">
    <source>
        <dbReference type="SAM" id="MobiDB-lite"/>
    </source>
</evidence>
<feature type="compositionally biased region" description="Basic and acidic residues" evidence="1">
    <location>
        <begin position="645"/>
        <end position="654"/>
    </location>
</feature>
<feature type="region of interest" description="Disordered" evidence="1">
    <location>
        <begin position="1030"/>
        <end position="1133"/>
    </location>
</feature>
<reference evidence="2 3" key="1">
    <citation type="journal article" date="2016" name="Mol. Biol. Evol.">
        <title>Comparative Genomics of Early-Diverging Mushroom-Forming Fungi Provides Insights into the Origins of Lignocellulose Decay Capabilities.</title>
        <authorList>
            <person name="Nagy L.G."/>
            <person name="Riley R."/>
            <person name="Tritt A."/>
            <person name="Adam C."/>
            <person name="Daum C."/>
            <person name="Floudas D."/>
            <person name="Sun H."/>
            <person name="Yadav J.S."/>
            <person name="Pangilinan J."/>
            <person name="Larsson K.H."/>
            <person name="Matsuura K."/>
            <person name="Barry K."/>
            <person name="Labutti K."/>
            <person name="Kuo R."/>
            <person name="Ohm R.A."/>
            <person name="Bhattacharya S.S."/>
            <person name="Shirouzu T."/>
            <person name="Yoshinaga Y."/>
            <person name="Martin F.M."/>
            <person name="Grigoriev I.V."/>
            <person name="Hibbett D.S."/>
        </authorList>
    </citation>
    <scope>NUCLEOTIDE SEQUENCE [LARGE SCALE GENOMIC DNA]</scope>
    <source>
        <strain evidence="2 3">HHB14362 ss-1</strain>
    </source>
</reference>
<feature type="region of interest" description="Disordered" evidence="1">
    <location>
        <begin position="599"/>
        <end position="835"/>
    </location>
</feature>
<feature type="compositionally biased region" description="Polar residues" evidence="1">
    <location>
        <begin position="1"/>
        <end position="17"/>
    </location>
</feature>
<dbReference type="OrthoDB" id="2148418at2759"/>
<feature type="compositionally biased region" description="Polar residues" evidence="1">
    <location>
        <begin position="930"/>
        <end position="944"/>
    </location>
</feature>
<proteinExistence type="predicted"/>
<feature type="region of interest" description="Disordered" evidence="1">
    <location>
        <begin position="229"/>
        <end position="253"/>
    </location>
</feature>
<feature type="compositionally biased region" description="Polar residues" evidence="1">
    <location>
        <begin position="989"/>
        <end position="998"/>
    </location>
</feature>
<feature type="region of interest" description="Disordered" evidence="1">
    <location>
        <begin position="852"/>
        <end position="998"/>
    </location>
</feature>
<feature type="compositionally biased region" description="Polar residues" evidence="1">
    <location>
        <begin position="296"/>
        <end position="306"/>
    </location>
</feature>
<feature type="region of interest" description="Disordered" evidence="1">
    <location>
        <begin position="270"/>
        <end position="390"/>
    </location>
</feature>
<feature type="compositionally biased region" description="Pro residues" evidence="1">
    <location>
        <begin position="683"/>
        <end position="693"/>
    </location>
</feature>
<sequence>MATDVSSQRQPEQQHTPLITEYSDSEDSDSATRVYFGPLQSPEKRFTADFARRKSLSGGVLKTPVRRSRLSLAQAVSGESHVEEGSAGGEQGEGSLAEAAVPERDGTPERDLSADEPSSVLAGKILRAHDNPSPPPVSVQEDEDDGDMPDGHRMAILGQVSRVLDFGGAADPSDVEQEQDQGAGLPEMLRQTDDDSLIRQDPPSSSRPLAAEDVLNTSAPDLISFDSFSVTPNTAAPTLLDIPAPTSSHPTVDDLLSASPLLPMSAITDATSAAASEVEAYLKQTTPPPGAASPNPVDSSVQTSVPANALTGIDAPSPQKSVPGPSRYHTPPPSGRTPAAAVAPEHQDVQSSEAEPAPRTPRRSSRPSTSPYKTPVHTSGSSRRTVPAFDPHLFRNQHVAYEHEEKIQAGGISVVVDTDALEKEKRARRRERESIVRGKKKKEVSTGLSHLSPTSTDLLAKLMPSPSRDVLPTAPPAGNESPIPAFLQRNPNDESETLPTILPRSCTPPDPPSDHCQQARPAQSAALRPANPQLLRPIDRTVPSSPMKLNASATPARRIPISQAVRQGLVSSEKAAQVPSSRRAQSSTVPVFSAPVFKRFQPDLGNPNRSPAKRLPGVEMPSPVKIPPPQFNLNTVRSAAPLRSRSVEAEDKAKQGRTIQRPGSAPVPDIAPHFDLKASSRPPRNPLPFPINPIPEEGESQMQGASQTKQPPASSPAKSALRQQSAGSRIPRIGSKPYARPPSSRLQNTRSAKEVPNVCSSQELHPDNRSNVDYVKVRPARLGASSSDGPTSSSDGPTLPSTPKQDKMRALKRILPMPETSSPSSMKRKWEDEHKGRLSPVVVVPKVAPGGFGSHHVPMPSPLRVLEASIQKSNTRNCEPKKPSLDPAPSSNRTAVDIKGKGKEQAAVPSAPPDADVPKVSPLNGKQPVTDANLSIHGSANSTKPLDETVGQDSGLRRTSRSRRPLNAEDVFGPTLASRSRQARRKALPSQSASTSVIGMTQTALRAVTNKNTQQNQKYLFIDIETEVVRKPGPRPESPTTKVKTAIQKQKDEQSQERADRAERRARRSEGSLDDGDMVDPNQSIEWDPSTKTEEHPKHQRGPGDEVDYVTPEKPEPPAKKARFDVSAEDKAAKRVKWDKGLHTLIYLDDPKPEHKGSGLTKGALAKSAKELRLDNLGNLLISADPLPGSSHEKVVVKKFVYDNDPEVTIVEDKPPPKTRSKKSKN</sequence>
<feature type="region of interest" description="Disordered" evidence="1">
    <location>
        <begin position="465"/>
        <end position="560"/>
    </location>
</feature>
<protein>
    <submittedName>
        <fullName evidence="2">Uncharacterized protein</fullName>
    </submittedName>
</protein>
<dbReference type="Proteomes" id="UP000076761">
    <property type="component" value="Unassembled WGS sequence"/>
</dbReference>
<feature type="compositionally biased region" description="Basic and acidic residues" evidence="1">
    <location>
        <begin position="1111"/>
        <end position="1133"/>
    </location>
</feature>
<feature type="compositionally biased region" description="Polar residues" evidence="1">
    <location>
        <begin position="700"/>
        <end position="712"/>
    </location>
</feature>
<gene>
    <name evidence="2" type="ORF">NEOLEDRAFT_1241097</name>
</gene>
<evidence type="ECO:0000313" key="2">
    <source>
        <dbReference type="EMBL" id="KZT26216.1"/>
    </source>
</evidence>
<keyword evidence="3" id="KW-1185">Reference proteome</keyword>
<name>A0A165T6M4_9AGAM</name>